<dbReference type="AlphaFoldDB" id="A0A165SG57"/>
<feature type="compositionally biased region" description="Polar residues" evidence="1">
    <location>
        <begin position="61"/>
        <end position="70"/>
    </location>
</feature>
<evidence type="ECO:0000256" key="1">
    <source>
        <dbReference type="SAM" id="MobiDB-lite"/>
    </source>
</evidence>
<dbReference type="InParanoid" id="A0A165SG57"/>
<feature type="compositionally biased region" description="Acidic residues" evidence="1">
    <location>
        <begin position="39"/>
        <end position="55"/>
    </location>
</feature>
<dbReference type="EMBL" id="KV425574">
    <property type="protein sequence ID" value="KZT25107.1"/>
    <property type="molecule type" value="Genomic_DNA"/>
</dbReference>
<organism evidence="2 3">
    <name type="scientific">Neolentinus lepideus HHB14362 ss-1</name>
    <dbReference type="NCBI Taxonomy" id="1314782"/>
    <lineage>
        <taxon>Eukaryota</taxon>
        <taxon>Fungi</taxon>
        <taxon>Dikarya</taxon>
        <taxon>Basidiomycota</taxon>
        <taxon>Agaricomycotina</taxon>
        <taxon>Agaricomycetes</taxon>
        <taxon>Gloeophyllales</taxon>
        <taxon>Gloeophyllaceae</taxon>
        <taxon>Neolentinus</taxon>
    </lineage>
</organism>
<feature type="region of interest" description="Disordered" evidence="1">
    <location>
        <begin position="1"/>
        <end position="85"/>
    </location>
</feature>
<evidence type="ECO:0000313" key="2">
    <source>
        <dbReference type="EMBL" id="KZT25107.1"/>
    </source>
</evidence>
<protein>
    <submittedName>
        <fullName evidence="2">Uncharacterized protein</fullName>
    </submittedName>
</protein>
<evidence type="ECO:0000313" key="3">
    <source>
        <dbReference type="Proteomes" id="UP000076761"/>
    </source>
</evidence>
<accession>A0A165SG57</accession>
<name>A0A165SG57_9AGAM</name>
<gene>
    <name evidence="2" type="ORF">NEOLEDRAFT_1134351</name>
</gene>
<sequence length="96" mass="10776">MAAEPEPTAGHAEHRLQHGLYLHDNGQIHAKREETPMPDTDDDAWDWMPDEEDLGVEPTPATKTDINSIPSPADKHQDRNTVHFPPVIGCERTNCE</sequence>
<keyword evidence="3" id="KW-1185">Reference proteome</keyword>
<reference evidence="2 3" key="1">
    <citation type="journal article" date="2016" name="Mol. Biol. Evol.">
        <title>Comparative Genomics of Early-Diverging Mushroom-Forming Fungi Provides Insights into the Origins of Lignocellulose Decay Capabilities.</title>
        <authorList>
            <person name="Nagy L.G."/>
            <person name="Riley R."/>
            <person name="Tritt A."/>
            <person name="Adam C."/>
            <person name="Daum C."/>
            <person name="Floudas D."/>
            <person name="Sun H."/>
            <person name="Yadav J.S."/>
            <person name="Pangilinan J."/>
            <person name="Larsson K.H."/>
            <person name="Matsuura K."/>
            <person name="Barry K."/>
            <person name="Labutti K."/>
            <person name="Kuo R."/>
            <person name="Ohm R.A."/>
            <person name="Bhattacharya S.S."/>
            <person name="Shirouzu T."/>
            <person name="Yoshinaga Y."/>
            <person name="Martin F.M."/>
            <person name="Grigoriev I.V."/>
            <person name="Hibbett D.S."/>
        </authorList>
    </citation>
    <scope>NUCLEOTIDE SEQUENCE [LARGE SCALE GENOMIC DNA]</scope>
    <source>
        <strain evidence="2 3">HHB14362 ss-1</strain>
    </source>
</reference>
<dbReference type="OrthoDB" id="3305714at2759"/>
<proteinExistence type="predicted"/>
<dbReference type="Proteomes" id="UP000076761">
    <property type="component" value="Unassembled WGS sequence"/>
</dbReference>